<dbReference type="Proteomes" id="UP000625711">
    <property type="component" value="Unassembled WGS sequence"/>
</dbReference>
<keyword evidence="2" id="KW-1185">Reference proteome</keyword>
<dbReference type="AlphaFoldDB" id="A0A834M6K2"/>
<gene>
    <name evidence="1" type="ORF">GWI33_019823</name>
</gene>
<evidence type="ECO:0000313" key="2">
    <source>
        <dbReference type="Proteomes" id="UP000625711"/>
    </source>
</evidence>
<accession>A0A834M6K2</accession>
<organism evidence="1 2">
    <name type="scientific">Rhynchophorus ferrugineus</name>
    <name type="common">Red palm weevil</name>
    <name type="synonym">Curculio ferrugineus</name>
    <dbReference type="NCBI Taxonomy" id="354439"/>
    <lineage>
        <taxon>Eukaryota</taxon>
        <taxon>Metazoa</taxon>
        <taxon>Ecdysozoa</taxon>
        <taxon>Arthropoda</taxon>
        <taxon>Hexapoda</taxon>
        <taxon>Insecta</taxon>
        <taxon>Pterygota</taxon>
        <taxon>Neoptera</taxon>
        <taxon>Endopterygota</taxon>
        <taxon>Coleoptera</taxon>
        <taxon>Polyphaga</taxon>
        <taxon>Cucujiformia</taxon>
        <taxon>Curculionidae</taxon>
        <taxon>Dryophthorinae</taxon>
        <taxon>Rhynchophorus</taxon>
    </lineage>
</organism>
<evidence type="ECO:0000313" key="1">
    <source>
        <dbReference type="EMBL" id="KAF7266894.1"/>
    </source>
</evidence>
<reference evidence="1" key="1">
    <citation type="submission" date="2020-08" db="EMBL/GenBank/DDBJ databases">
        <title>Genome sequencing and assembly of the red palm weevil Rhynchophorus ferrugineus.</title>
        <authorList>
            <person name="Dias G.B."/>
            <person name="Bergman C.M."/>
            <person name="Manee M."/>
        </authorList>
    </citation>
    <scope>NUCLEOTIDE SEQUENCE</scope>
    <source>
        <strain evidence="1">AA-2017</strain>
        <tissue evidence="1">Whole larva</tissue>
    </source>
</reference>
<protein>
    <submittedName>
        <fullName evidence="1">Uncharacterized protein</fullName>
    </submittedName>
</protein>
<name>A0A834M6K2_RHYFE</name>
<comment type="caution">
    <text evidence="1">The sequence shown here is derived from an EMBL/GenBank/DDBJ whole genome shotgun (WGS) entry which is preliminary data.</text>
</comment>
<dbReference type="EMBL" id="JAACXV010014491">
    <property type="protein sequence ID" value="KAF7266894.1"/>
    <property type="molecule type" value="Genomic_DNA"/>
</dbReference>
<proteinExistence type="predicted"/>
<sequence length="109" mass="12849">MDNNLCFIKYEFTDISELKQSTERKRKYLLNFVKTFRSREIGSVSNSYRIEMADHEKQALQEYNNLWLGRLGRGGIYKRTTRKNRVALLPGTPILNAIKRKLLSRCCKC</sequence>